<keyword evidence="1" id="KW-0805">Transcription regulation</keyword>
<dbReference type="Gene3D" id="1.10.10.60">
    <property type="entry name" value="Homeodomain-like"/>
    <property type="match status" value="1"/>
</dbReference>
<evidence type="ECO:0000256" key="2">
    <source>
        <dbReference type="ARBA" id="ARBA00023125"/>
    </source>
</evidence>
<gene>
    <name evidence="5" type="ORF">GCM10017764_11720</name>
</gene>
<evidence type="ECO:0000313" key="6">
    <source>
        <dbReference type="Proteomes" id="UP000620550"/>
    </source>
</evidence>
<keyword evidence="3" id="KW-0804">Transcription</keyword>
<protein>
    <submittedName>
        <fullName evidence="5">AraC family transcriptional regulator</fullName>
    </submittedName>
</protein>
<dbReference type="Pfam" id="PF12833">
    <property type="entry name" value="HTH_18"/>
    <property type="match status" value="1"/>
</dbReference>
<reference evidence="6" key="1">
    <citation type="journal article" date="2019" name="Int. J. Syst. Evol. Microbiol.">
        <title>The Global Catalogue of Microorganisms (GCM) 10K type strain sequencing project: providing services to taxonomists for standard genome sequencing and annotation.</title>
        <authorList>
            <consortium name="The Broad Institute Genomics Platform"/>
            <consortium name="The Broad Institute Genome Sequencing Center for Infectious Disease"/>
            <person name="Wu L."/>
            <person name="Ma J."/>
        </authorList>
    </citation>
    <scope>NUCLEOTIDE SEQUENCE [LARGE SCALE GENOMIC DNA]</scope>
    <source>
        <strain evidence="6">CGMCC 1.12966</strain>
    </source>
</reference>
<dbReference type="PANTHER" id="PTHR43280">
    <property type="entry name" value="ARAC-FAMILY TRANSCRIPTIONAL REGULATOR"/>
    <property type="match status" value="1"/>
</dbReference>
<dbReference type="PANTHER" id="PTHR43280:SF32">
    <property type="entry name" value="TRANSCRIPTIONAL REGULATORY PROTEIN"/>
    <property type="match status" value="1"/>
</dbReference>
<evidence type="ECO:0000256" key="1">
    <source>
        <dbReference type="ARBA" id="ARBA00023015"/>
    </source>
</evidence>
<dbReference type="InterPro" id="IPR009057">
    <property type="entry name" value="Homeodomain-like_sf"/>
</dbReference>
<dbReference type="SMART" id="SM00342">
    <property type="entry name" value="HTH_ARAC"/>
    <property type="match status" value="1"/>
</dbReference>
<keyword evidence="6" id="KW-1185">Reference proteome</keyword>
<comment type="caution">
    <text evidence="5">The sequence shown here is derived from an EMBL/GenBank/DDBJ whole genome shotgun (WGS) entry which is preliminary data.</text>
</comment>
<organism evidence="5 6">
    <name type="scientific">Sphingobacterium griseoflavum</name>
    <dbReference type="NCBI Taxonomy" id="1474952"/>
    <lineage>
        <taxon>Bacteria</taxon>
        <taxon>Pseudomonadati</taxon>
        <taxon>Bacteroidota</taxon>
        <taxon>Sphingobacteriia</taxon>
        <taxon>Sphingobacteriales</taxon>
        <taxon>Sphingobacteriaceae</taxon>
        <taxon>Sphingobacterium</taxon>
    </lineage>
</organism>
<dbReference type="Proteomes" id="UP000620550">
    <property type="component" value="Unassembled WGS sequence"/>
</dbReference>
<dbReference type="EMBL" id="BNAF01000004">
    <property type="protein sequence ID" value="GHE30464.1"/>
    <property type="molecule type" value="Genomic_DNA"/>
</dbReference>
<evidence type="ECO:0000256" key="3">
    <source>
        <dbReference type="ARBA" id="ARBA00023163"/>
    </source>
</evidence>
<keyword evidence="2" id="KW-0238">DNA-binding</keyword>
<dbReference type="PROSITE" id="PS01124">
    <property type="entry name" value="HTH_ARAC_FAMILY_2"/>
    <property type="match status" value="1"/>
</dbReference>
<evidence type="ECO:0000313" key="5">
    <source>
        <dbReference type="EMBL" id="GHE30464.1"/>
    </source>
</evidence>
<dbReference type="InterPro" id="IPR018060">
    <property type="entry name" value="HTH_AraC"/>
</dbReference>
<evidence type="ECO:0000259" key="4">
    <source>
        <dbReference type="PROSITE" id="PS01124"/>
    </source>
</evidence>
<proteinExistence type="predicted"/>
<sequence>MVAVGILTANRYDMNKNIYISMMNTIRSVSEFHRLLSLTEPKHPLVSVIDLAESIFLEDAIWNGFVNSFYCVALKRDTKGKIRYGQQHYDYDKGVLSFTAPNQVQYLDVSDVECGSGYLLIFHPDFLLSHPLARHINHYSFFSYAVNEALHLSADEEADLVTVLNKIDKECSRIDKYTQDIILSQIELLLNYSNRFYERQFITRKSQNHQLLVKFEGVMNDFFERGAKTRRELLTVHRVAEIMNLSPNYLSDLLRLHTGQNTQQHIHRRMIEKAKEQLSTTNLSINEIAYGLGFEHAQSFSTLFKKKTSLSPIEFRQSFN</sequence>
<accession>A0ABQ3HSV0</accession>
<name>A0ABQ3HSV0_9SPHI</name>
<dbReference type="SUPFAM" id="SSF46689">
    <property type="entry name" value="Homeodomain-like"/>
    <property type="match status" value="1"/>
</dbReference>
<feature type="domain" description="HTH araC/xylS-type" evidence="4">
    <location>
        <begin position="217"/>
        <end position="318"/>
    </location>
</feature>